<organism evidence="1 2">
    <name type="scientific">Colletotrichum kahawae</name>
    <name type="common">Coffee berry disease fungus</name>
    <dbReference type="NCBI Taxonomy" id="34407"/>
    <lineage>
        <taxon>Eukaryota</taxon>
        <taxon>Fungi</taxon>
        <taxon>Dikarya</taxon>
        <taxon>Ascomycota</taxon>
        <taxon>Pezizomycotina</taxon>
        <taxon>Sordariomycetes</taxon>
        <taxon>Hypocreomycetidae</taxon>
        <taxon>Glomerellales</taxon>
        <taxon>Glomerellaceae</taxon>
        <taxon>Colletotrichum</taxon>
        <taxon>Colletotrichum gloeosporioides species complex</taxon>
    </lineage>
</organism>
<evidence type="ECO:0000313" key="1">
    <source>
        <dbReference type="EMBL" id="KAK2728475.1"/>
    </source>
</evidence>
<proteinExistence type="predicted"/>
<protein>
    <submittedName>
        <fullName evidence="1">Uncharacterized protein</fullName>
    </submittedName>
</protein>
<dbReference type="Proteomes" id="UP001281614">
    <property type="component" value="Unassembled WGS sequence"/>
</dbReference>
<dbReference type="AlphaFoldDB" id="A0AAE0CWS6"/>
<reference evidence="1" key="1">
    <citation type="submission" date="2023-02" db="EMBL/GenBank/DDBJ databases">
        <title>Colletotrichum kahawae CIFC_Que2 genome sequencing and assembly.</title>
        <authorList>
            <person name="Baroncelli R."/>
        </authorList>
    </citation>
    <scope>NUCLEOTIDE SEQUENCE</scope>
    <source>
        <strain evidence="1">CIFC_Que2</strain>
    </source>
</reference>
<accession>A0AAE0CWS6</accession>
<gene>
    <name evidence="1" type="ORF">CKAH01_10947</name>
</gene>
<keyword evidence="2" id="KW-1185">Reference proteome</keyword>
<dbReference type="EMBL" id="VYYT01000880">
    <property type="protein sequence ID" value="KAK2728475.1"/>
    <property type="molecule type" value="Genomic_DNA"/>
</dbReference>
<comment type="caution">
    <text evidence="1">The sequence shown here is derived from an EMBL/GenBank/DDBJ whole genome shotgun (WGS) entry which is preliminary data.</text>
</comment>
<name>A0AAE0CWS6_COLKA</name>
<sequence>MTSYCTLCYLSEVSRPLTLSATQERLPVRFSSSPPASSWPQTSRRAGDMFQSSFLDLPDTTDARNLVHDGQSRPATDNSCLPLAMAFSVPTASSRQLMLLPIQNLRQCSRNPHPSHFGGFHRIVLHFCQDIPGSWFRLVSGLTAPRYVHAPASGQARLEQVMNEAVARLAESSRPCLPTIKRRRVPRPCPQPADRNTAPAIAFRPIMI</sequence>
<evidence type="ECO:0000313" key="2">
    <source>
        <dbReference type="Proteomes" id="UP001281614"/>
    </source>
</evidence>